<protein>
    <submittedName>
        <fullName evidence="1">Uncharacterized protein</fullName>
    </submittedName>
</protein>
<evidence type="ECO:0000313" key="2">
    <source>
        <dbReference type="EMBL" id="THU94872.1"/>
    </source>
</evidence>
<dbReference type="AlphaFoldDB" id="A0A4S8LQJ8"/>
<proteinExistence type="predicted"/>
<evidence type="ECO:0000313" key="3">
    <source>
        <dbReference type="Proteomes" id="UP000297245"/>
    </source>
</evidence>
<accession>A0A4S8LQJ8</accession>
<dbReference type="Proteomes" id="UP000297245">
    <property type="component" value="Unassembled WGS sequence"/>
</dbReference>
<gene>
    <name evidence="2" type="ORF">K435DRAFT_152604</name>
    <name evidence="1" type="ORF">K435DRAFT_226515</name>
</gene>
<sequence>MLPSANVQLLQFRLDTHLFCPQQVFPGAHITAQFNTVATLNLEKTLQDGKRPKHDILLILVLDCSREQGCQLIFAFF</sequence>
<organism evidence="1 3">
    <name type="scientific">Dendrothele bispora (strain CBS 962.96)</name>
    <dbReference type="NCBI Taxonomy" id="1314807"/>
    <lineage>
        <taxon>Eukaryota</taxon>
        <taxon>Fungi</taxon>
        <taxon>Dikarya</taxon>
        <taxon>Basidiomycota</taxon>
        <taxon>Agaricomycotina</taxon>
        <taxon>Agaricomycetes</taxon>
        <taxon>Agaricomycetidae</taxon>
        <taxon>Agaricales</taxon>
        <taxon>Agaricales incertae sedis</taxon>
        <taxon>Dendrothele</taxon>
    </lineage>
</organism>
<name>A0A4S8LQJ8_DENBC</name>
<dbReference type="EMBL" id="ML179301">
    <property type="protein sequence ID" value="THU91624.1"/>
    <property type="molecule type" value="Genomic_DNA"/>
</dbReference>
<reference evidence="1 3" key="1">
    <citation type="journal article" date="2019" name="Nat. Ecol. Evol.">
        <title>Megaphylogeny resolves global patterns of mushroom evolution.</title>
        <authorList>
            <person name="Varga T."/>
            <person name="Krizsan K."/>
            <person name="Foldi C."/>
            <person name="Dima B."/>
            <person name="Sanchez-Garcia M."/>
            <person name="Sanchez-Ramirez S."/>
            <person name="Szollosi G.J."/>
            <person name="Szarkandi J.G."/>
            <person name="Papp V."/>
            <person name="Albert L."/>
            <person name="Andreopoulos W."/>
            <person name="Angelini C."/>
            <person name="Antonin V."/>
            <person name="Barry K.W."/>
            <person name="Bougher N.L."/>
            <person name="Buchanan P."/>
            <person name="Buyck B."/>
            <person name="Bense V."/>
            <person name="Catcheside P."/>
            <person name="Chovatia M."/>
            <person name="Cooper J."/>
            <person name="Damon W."/>
            <person name="Desjardin D."/>
            <person name="Finy P."/>
            <person name="Geml J."/>
            <person name="Haridas S."/>
            <person name="Hughes K."/>
            <person name="Justo A."/>
            <person name="Karasinski D."/>
            <person name="Kautmanova I."/>
            <person name="Kiss B."/>
            <person name="Kocsube S."/>
            <person name="Kotiranta H."/>
            <person name="LaButti K.M."/>
            <person name="Lechner B.E."/>
            <person name="Liimatainen K."/>
            <person name="Lipzen A."/>
            <person name="Lukacs Z."/>
            <person name="Mihaltcheva S."/>
            <person name="Morgado L.N."/>
            <person name="Niskanen T."/>
            <person name="Noordeloos M.E."/>
            <person name="Ohm R.A."/>
            <person name="Ortiz-Santana B."/>
            <person name="Ovrebo C."/>
            <person name="Racz N."/>
            <person name="Riley R."/>
            <person name="Savchenko A."/>
            <person name="Shiryaev A."/>
            <person name="Soop K."/>
            <person name="Spirin V."/>
            <person name="Szebenyi C."/>
            <person name="Tomsovsky M."/>
            <person name="Tulloss R.E."/>
            <person name="Uehling J."/>
            <person name="Grigoriev I.V."/>
            <person name="Vagvolgyi C."/>
            <person name="Papp T."/>
            <person name="Martin F.M."/>
            <person name="Miettinen O."/>
            <person name="Hibbett D.S."/>
            <person name="Nagy L.G."/>
        </authorList>
    </citation>
    <scope>NUCLEOTIDE SEQUENCE [LARGE SCALE GENOMIC DNA]</scope>
    <source>
        <strain evidence="1 3">CBS 962.96</strain>
    </source>
</reference>
<dbReference type="EMBL" id="ML179214">
    <property type="protein sequence ID" value="THU94872.1"/>
    <property type="molecule type" value="Genomic_DNA"/>
</dbReference>
<evidence type="ECO:0000313" key="1">
    <source>
        <dbReference type="EMBL" id="THU91624.1"/>
    </source>
</evidence>
<keyword evidence="3" id="KW-1185">Reference proteome</keyword>